<keyword evidence="3" id="KW-1185">Reference proteome</keyword>
<evidence type="ECO:0000313" key="2">
    <source>
        <dbReference type="EMBL" id="KAK4316998.1"/>
    </source>
</evidence>
<dbReference type="EMBL" id="JAWZYT010000961">
    <property type="protein sequence ID" value="KAK4316998.1"/>
    <property type="molecule type" value="Genomic_DNA"/>
</dbReference>
<dbReference type="Proteomes" id="UP001292094">
    <property type="component" value="Unassembled WGS sequence"/>
</dbReference>
<evidence type="ECO:0000313" key="3">
    <source>
        <dbReference type="Proteomes" id="UP001292094"/>
    </source>
</evidence>
<name>A0AAE1UAS6_9EUCA</name>
<feature type="region of interest" description="Disordered" evidence="1">
    <location>
        <begin position="456"/>
        <end position="509"/>
    </location>
</feature>
<dbReference type="GO" id="GO:0005886">
    <property type="term" value="C:plasma membrane"/>
    <property type="evidence" value="ECO:0007669"/>
    <property type="project" value="TreeGrafter"/>
</dbReference>
<gene>
    <name evidence="2" type="ORF">Pmani_011899</name>
</gene>
<organism evidence="2 3">
    <name type="scientific">Petrolisthes manimaculis</name>
    <dbReference type="NCBI Taxonomy" id="1843537"/>
    <lineage>
        <taxon>Eukaryota</taxon>
        <taxon>Metazoa</taxon>
        <taxon>Ecdysozoa</taxon>
        <taxon>Arthropoda</taxon>
        <taxon>Crustacea</taxon>
        <taxon>Multicrustacea</taxon>
        <taxon>Malacostraca</taxon>
        <taxon>Eumalacostraca</taxon>
        <taxon>Eucarida</taxon>
        <taxon>Decapoda</taxon>
        <taxon>Pleocyemata</taxon>
        <taxon>Anomura</taxon>
        <taxon>Galatheoidea</taxon>
        <taxon>Porcellanidae</taxon>
        <taxon>Petrolisthes</taxon>
    </lineage>
</organism>
<accession>A0AAE1UAS6</accession>
<dbReference type="PANTHER" id="PTHR39960:SF1">
    <property type="entry name" value="LD34147P"/>
    <property type="match status" value="1"/>
</dbReference>
<evidence type="ECO:0000256" key="1">
    <source>
        <dbReference type="SAM" id="MobiDB-lite"/>
    </source>
</evidence>
<sequence>MLLQQMTENLQSLLAGRGTRISAPTLPPRPDIMSISDDSNDDNNVLKQVKKLIRKVNAVDTLIQGELQKVSSEVTFVGETVEGHMTQLHERHARLSAQVEGGDAAVLASLQQATATLEEATANIRGDIQNVAIGGGGCGESGGEVVARLESLDRLYREQEQELHDLSERTYKSLEDHLTTLQMLVEESHAEQANINASVAHLTNNLGLLNNTTQEGMNHYSNLLKTTIETSATKVDESVATLGSELKEGNVNIMDILDDHGSQAETLQNTVLDNYSELSDEIRSLKRVEQVMINTADSVLDTKRSIEFGIQQIILELGEIVKSSGSTINSTLSDQISNVSFAILKNQTSALTNMTAKMENEISQVWRQIGIMYQQMAQSVDLLDQLKDTTKEHMNASLSRVGNMDGTVGRINTKVGDVEDNLNYLLGRLSLVVSEFNIMKSGVGDELMRLRENLAQNGGGTPNTDSNRVDFVGEYQPPPEARYNVNRKRHAPPATDPYPGYNPKPLTIF</sequence>
<dbReference type="PANTHER" id="PTHR39960">
    <property type="entry name" value="LD34147P"/>
    <property type="match status" value="1"/>
</dbReference>
<protein>
    <submittedName>
        <fullName evidence="2">Uncharacterized protein</fullName>
    </submittedName>
</protein>
<dbReference type="AlphaFoldDB" id="A0AAE1UAS6"/>
<proteinExistence type="predicted"/>
<comment type="caution">
    <text evidence="2">The sequence shown here is derived from an EMBL/GenBank/DDBJ whole genome shotgun (WGS) entry which is preliminary data.</text>
</comment>
<reference evidence="2" key="1">
    <citation type="submission" date="2023-11" db="EMBL/GenBank/DDBJ databases">
        <title>Genome assemblies of two species of porcelain crab, Petrolisthes cinctipes and Petrolisthes manimaculis (Anomura: Porcellanidae).</title>
        <authorList>
            <person name="Angst P."/>
        </authorList>
    </citation>
    <scope>NUCLEOTIDE SEQUENCE</scope>
    <source>
        <strain evidence="2">PB745_02</strain>
        <tissue evidence="2">Gill</tissue>
    </source>
</reference>